<dbReference type="GO" id="GO:0003677">
    <property type="term" value="F:DNA binding"/>
    <property type="evidence" value="ECO:0007669"/>
    <property type="project" value="UniProtKB-KW"/>
</dbReference>
<name>A0A0F0LKM2_9MICO</name>
<organism evidence="5 6">
    <name type="scientific">Microbacterium azadirachtae</name>
    <dbReference type="NCBI Taxonomy" id="582680"/>
    <lineage>
        <taxon>Bacteria</taxon>
        <taxon>Bacillati</taxon>
        <taxon>Actinomycetota</taxon>
        <taxon>Actinomycetes</taxon>
        <taxon>Micrococcales</taxon>
        <taxon>Microbacteriaceae</taxon>
        <taxon>Microbacterium</taxon>
    </lineage>
</organism>
<proteinExistence type="predicted"/>
<gene>
    <name evidence="5" type="ORF">RS86_01480</name>
</gene>
<dbReference type="PANTHER" id="PTHR33164">
    <property type="entry name" value="TRANSCRIPTIONAL REGULATOR, MARR FAMILY"/>
    <property type="match status" value="1"/>
</dbReference>
<protein>
    <submittedName>
        <fullName evidence="5">MarR family protein</fullName>
    </submittedName>
</protein>
<dbReference type="SMART" id="SM00347">
    <property type="entry name" value="HTH_MARR"/>
    <property type="match status" value="1"/>
</dbReference>
<dbReference type="PROSITE" id="PS01117">
    <property type="entry name" value="HTH_MARR_1"/>
    <property type="match status" value="1"/>
</dbReference>
<dbReference type="Proteomes" id="UP000033740">
    <property type="component" value="Unassembled WGS sequence"/>
</dbReference>
<dbReference type="InterPro" id="IPR039422">
    <property type="entry name" value="MarR/SlyA-like"/>
</dbReference>
<dbReference type="PRINTS" id="PR00598">
    <property type="entry name" value="HTHMARR"/>
</dbReference>
<dbReference type="GO" id="GO:0003700">
    <property type="term" value="F:DNA-binding transcription factor activity"/>
    <property type="evidence" value="ECO:0007669"/>
    <property type="project" value="InterPro"/>
</dbReference>
<evidence type="ECO:0000256" key="3">
    <source>
        <dbReference type="ARBA" id="ARBA00023163"/>
    </source>
</evidence>
<evidence type="ECO:0000256" key="1">
    <source>
        <dbReference type="ARBA" id="ARBA00023015"/>
    </source>
</evidence>
<dbReference type="GO" id="GO:0006950">
    <property type="term" value="P:response to stress"/>
    <property type="evidence" value="ECO:0007669"/>
    <property type="project" value="TreeGrafter"/>
</dbReference>
<evidence type="ECO:0000313" key="6">
    <source>
        <dbReference type="Proteomes" id="UP000033740"/>
    </source>
</evidence>
<dbReference type="SUPFAM" id="SSF46785">
    <property type="entry name" value="Winged helix' DNA-binding domain"/>
    <property type="match status" value="1"/>
</dbReference>
<dbReference type="InterPro" id="IPR000835">
    <property type="entry name" value="HTH_MarR-typ"/>
</dbReference>
<evidence type="ECO:0000256" key="2">
    <source>
        <dbReference type="ARBA" id="ARBA00023125"/>
    </source>
</evidence>
<accession>A0A0F0LKM2</accession>
<dbReference type="Gene3D" id="1.10.10.10">
    <property type="entry name" value="Winged helix-like DNA-binding domain superfamily/Winged helix DNA-binding domain"/>
    <property type="match status" value="1"/>
</dbReference>
<dbReference type="InterPro" id="IPR036388">
    <property type="entry name" value="WH-like_DNA-bd_sf"/>
</dbReference>
<evidence type="ECO:0000259" key="4">
    <source>
        <dbReference type="PROSITE" id="PS50995"/>
    </source>
</evidence>
<comment type="caution">
    <text evidence="5">The sequence shown here is derived from an EMBL/GenBank/DDBJ whole genome shotgun (WGS) entry which is preliminary data.</text>
</comment>
<reference evidence="5 6" key="1">
    <citation type="submission" date="2015-02" db="EMBL/GenBank/DDBJ databases">
        <title>Draft genome sequences of ten Microbacterium spp. with emphasis on heavy metal contaminated environments.</title>
        <authorList>
            <person name="Corretto E."/>
        </authorList>
    </citation>
    <scope>NUCLEOTIDE SEQUENCE [LARGE SCALE GENOMIC DNA]</scope>
    <source>
        <strain evidence="5 6">ARN176</strain>
    </source>
</reference>
<keyword evidence="1" id="KW-0805">Transcription regulation</keyword>
<dbReference type="AlphaFoldDB" id="A0A0F0LKM2"/>
<keyword evidence="2" id="KW-0238">DNA-binding</keyword>
<keyword evidence="3" id="KW-0804">Transcription</keyword>
<feature type="domain" description="HTH marR-type" evidence="4">
    <location>
        <begin position="20"/>
        <end position="155"/>
    </location>
</feature>
<dbReference type="PANTHER" id="PTHR33164:SF57">
    <property type="entry name" value="MARR-FAMILY TRANSCRIPTIONAL REGULATOR"/>
    <property type="match status" value="1"/>
</dbReference>
<dbReference type="STRING" id="582680.RS86_01480"/>
<dbReference type="RefSeq" id="WP_082076649.1">
    <property type="nucleotide sequence ID" value="NZ_JYIX01000032.1"/>
</dbReference>
<dbReference type="InterPro" id="IPR036390">
    <property type="entry name" value="WH_DNA-bd_sf"/>
</dbReference>
<dbReference type="EMBL" id="JYIX01000032">
    <property type="protein sequence ID" value="KJL33683.1"/>
    <property type="molecule type" value="Genomic_DNA"/>
</dbReference>
<dbReference type="PROSITE" id="PS50995">
    <property type="entry name" value="HTH_MARR_2"/>
    <property type="match status" value="1"/>
</dbReference>
<dbReference type="PATRIC" id="fig|582680.6.peg.1519"/>
<dbReference type="InterPro" id="IPR023187">
    <property type="entry name" value="Tscrpt_reg_MarR-type_CS"/>
</dbReference>
<dbReference type="Pfam" id="PF12802">
    <property type="entry name" value="MarR_2"/>
    <property type="match status" value="1"/>
</dbReference>
<sequence>MSGLSSAGSAPAADPAGDAESRLAAVISPLRRTLLAAARERGELPDIPDAQIEVVRALLPSSGSAERGPAELAEALHLNRSTVSNLLGAMEADGLVERRRADGDGRRVVVVLSPRALDLFDRFDQAAGELLRDALETLDPADREAVTAAVPALEKLAAALRGGSR</sequence>
<keyword evidence="6" id="KW-1185">Reference proteome</keyword>
<evidence type="ECO:0000313" key="5">
    <source>
        <dbReference type="EMBL" id="KJL33683.1"/>
    </source>
</evidence>